<organism evidence="1">
    <name type="scientific">Absidia glauca</name>
    <name type="common">Pin mould</name>
    <dbReference type="NCBI Taxonomy" id="4829"/>
    <lineage>
        <taxon>Eukaryota</taxon>
        <taxon>Fungi</taxon>
        <taxon>Fungi incertae sedis</taxon>
        <taxon>Mucoromycota</taxon>
        <taxon>Mucoromycotina</taxon>
        <taxon>Mucoromycetes</taxon>
        <taxon>Mucorales</taxon>
        <taxon>Cunninghamellaceae</taxon>
        <taxon>Absidia</taxon>
    </lineage>
</organism>
<dbReference type="AlphaFoldDB" id="A0A168LGC6"/>
<sequence>MRFEYSNDSVKMLYSWIHNNHDPCEVEDLVHSRLPLELRNSIVDSVDRHMNKQSIKAILQLSLEELDNLHETISGGRFPPVLIIKQQDVLNIVNQKLDAISRRHAIDRFKCACMVG</sequence>
<reference evidence="1" key="1">
    <citation type="submission" date="2016-04" db="EMBL/GenBank/DDBJ databases">
        <authorList>
            <person name="Evans L.H."/>
            <person name="Alamgir A."/>
            <person name="Owens N."/>
            <person name="Weber N.D."/>
            <person name="Virtaneva K."/>
            <person name="Barbian K."/>
            <person name="Babar A."/>
            <person name="Rosenke K."/>
        </authorList>
    </citation>
    <scope>NUCLEOTIDE SEQUENCE [LARGE SCALE GENOMIC DNA]</scope>
    <source>
        <strain evidence="1">CBS 101.48</strain>
    </source>
</reference>
<proteinExistence type="predicted"/>
<accession>A0A168LGC6</accession>
<protein>
    <submittedName>
        <fullName evidence="1">Uncharacterized protein</fullName>
    </submittedName>
</protein>
<dbReference type="Proteomes" id="UP000078561">
    <property type="component" value="Unassembled WGS sequence"/>
</dbReference>
<keyword evidence="2" id="KW-1185">Reference proteome</keyword>
<dbReference type="InParanoid" id="A0A168LGC6"/>
<evidence type="ECO:0000313" key="2">
    <source>
        <dbReference type="Proteomes" id="UP000078561"/>
    </source>
</evidence>
<gene>
    <name evidence="1" type="primary">ABSGL_02146.1 scaffold 2596</name>
</gene>
<dbReference type="EMBL" id="LT551165">
    <property type="protein sequence ID" value="SAL96730.1"/>
    <property type="molecule type" value="Genomic_DNA"/>
</dbReference>
<dbReference type="STRING" id="4829.A0A168LGC6"/>
<name>A0A168LGC6_ABSGL</name>
<evidence type="ECO:0000313" key="1">
    <source>
        <dbReference type="EMBL" id="SAL96730.1"/>
    </source>
</evidence>
<dbReference type="OrthoDB" id="2288122at2759"/>